<evidence type="ECO:0000256" key="9">
    <source>
        <dbReference type="ARBA" id="ARBA00022898"/>
    </source>
</evidence>
<comment type="catalytic activity">
    <reaction evidence="12">
        <text>(1S,2R)-1-C-(indol-3-yl)glycerol 3-phosphate + L-serine = D-glyceraldehyde 3-phosphate + L-tryptophan + H2O</text>
        <dbReference type="Rhea" id="RHEA:10532"/>
        <dbReference type="ChEBI" id="CHEBI:15377"/>
        <dbReference type="ChEBI" id="CHEBI:33384"/>
        <dbReference type="ChEBI" id="CHEBI:57912"/>
        <dbReference type="ChEBI" id="CHEBI:58866"/>
        <dbReference type="ChEBI" id="CHEBI:59776"/>
        <dbReference type="EC" id="4.2.1.20"/>
    </reaction>
</comment>
<keyword evidence="7" id="KW-0028">Amino-acid biosynthesis</keyword>
<keyword evidence="9" id="KW-0663">Pyridoxal phosphate</keyword>
<protein>
    <recommendedName>
        <fullName evidence="6">tryptophan synthase</fullName>
        <ecNumber evidence="6">4.2.1.20</ecNumber>
    </recommendedName>
</protein>
<comment type="subunit">
    <text evidence="5">Tetramer of two alpha and two beta chains.</text>
</comment>
<comment type="similarity">
    <text evidence="4">Belongs to the TrpB family.</text>
</comment>
<dbReference type="PIRSF" id="PIRSF500824">
    <property type="entry name" value="TrpB_prok"/>
    <property type="match status" value="1"/>
</dbReference>
<comment type="function">
    <text evidence="2">The beta subunit is responsible for the synthesis of L-tryptophan from indole and L-serine.</text>
</comment>
<dbReference type="InterPro" id="IPR036052">
    <property type="entry name" value="TrpB-like_PALP_sf"/>
</dbReference>
<comment type="cofactor">
    <cofactor evidence="1">
        <name>pyridoxal 5'-phosphate</name>
        <dbReference type="ChEBI" id="CHEBI:597326"/>
    </cofactor>
</comment>
<dbReference type="GO" id="GO:0052684">
    <property type="term" value="F:L-serine hydro-lyase (adding indole, L-tryptophan-forming) activity"/>
    <property type="evidence" value="ECO:0007669"/>
    <property type="project" value="TreeGrafter"/>
</dbReference>
<evidence type="ECO:0000256" key="3">
    <source>
        <dbReference type="ARBA" id="ARBA00004733"/>
    </source>
</evidence>
<dbReference type="EMBL" id="JAMZEB010000002">
    <property type="protein sequence ID" value="MCP2357854.1"/>
    <property type="molecule type" value="Genomic_DNA"/>
</dbReference>
<evidence type="ECO:0000256" key="11">
    <source>
        <dbReference type="ARBA" id="ARBA00023239"/>
    </source>
</evidence>
<evidence type="ECO:0000256" key="8">
    <source>
        <dbReference type="ARBA" id="ARBA00022822"/>
    </source>
</evidence>
<dbReference type="PANTHER" id="PTHR48077:SF6">
    <property type="entry name" value="TRYPTOPHAN SYNTHASE"/>
    <property type="match status" value="1"/>
</dbReference>
<dbReference type="GO" id="GO:0005737">
    <property type="term" value="C:cytoplasm"/>
    <property type="evidence" value="ECO:0007669"/>
    <property type="project" value="TreeGrafter"/>
</dbReference>
<evidence type="ECO:0000256" key="1">
    <source>
        <dbReference type="ARBA" id="ARBA00001933"/>
    </source>
</evidence>
<evidence type="ECO:0000256" key="6">
    <source>
        <dbReference type="ARBA" id="ARBA00012043"/>
    </source>
</evidence>
<keyword evidence="11 14" id="KW-0456">Lyase</keyword>
<accession>A0A9X2GEV4</accession>
<gene>
    <name evidence="14" type="ORF">HD597_004874</name>
</gene>
<dbReference type="Proteomes" id="UP001139648">
    <property type="component" value="Unassembled WGS sequence"/>
</dbReference>
<evidence type="ECO:0000256" key="7">
    <source>
        <dbReference type="ARBA" id="ARBA00022605"/>
    </source>
</evidence>
<dbReference type="Pfam" id="PF00291">
    <property type="entry name" value="PALP"/>
    <property type="match status" value="1"/>
</dbReference>
<feature type="domain" description="Tryptophan synthase beta chain-like PALP" evidence="13">
    <location>
        <begin position="76"/>
        <end position="414"/>
    </location>
</feature>
<dbReference type="PANTHER" id="PTHR48077">
    <property type="entry name" value="TRYPTOPHAN SYNTHASE-RELATED"/>
    <property type="match status" value="1"/>
</dbReference>
<evidence type="ECO:0000256" key="10">
    <source>
        <dbReference type="ARBA" id="ARBA00023141"/>
    </source>
</evidence>
<keyword evidence="8" id="KW-0822">Tryptophan biosynthesis</keyword>
<dbReference type="PIRSF" id="PIRSF001413">
    <property type="entry name" value="Trp_syn_beta"/>
    <property type="match status" value="1"/>
</dbReference>
<evidence type="ECO:0000256" key="2">
    <source>
        <dbReference type="ARBA" id="ARBA00002786"/>
    </source>
</evidence>
<keyword evidence="15" id="KW-1185">Reference proteome</keyword>
<evidence type="ECO:0000313" key="14">
    <source>
        <dbReference type="EMBL" id="MCP2357854.1"/>
    </source>
</evidence>
<comment type="caution">
    <text evidence="14">The sequence shown here is derived from an EMBL/GenBank/DDBJ whole genome shotgun (WGS) entry which is preliminary data.</text>
</comment>
<reference evidence="14" key="1">
    <citation type="submission" date="2022-06" db="EMBL/GenBank/DDBJ databases">
        <title>Sequencing the genomes of 1000 actinobacteria strains.</title>
        <authorList>
            <person name="Klenk H.-P."/>
        </authorList>
    </citation>
    <scope>NUCLEOTIDE SEQUENCE</scope>
    <source>
        <strain evidence="14">DSM 46694</strain>
    </source>
</reference>
<organism evidence="14 15">
    <name type="scientific">Nonomuraea thailandensis</name>
    <dbReference type="NCBI Taxonomy" id="1188745"/>
    <lineage>
        <taxon>Bacteria</taxon>
        <taxon>Bacillati</taxon>
        <taxon>Actinomycetota</taxon>
        <taxon>Actinomycetes</taxon>
        <taxon>Streptosporangiales</taxon>
        <taxon>Streptosporangiaceae</taxon>
        <taxon>Nonomuraea</taxon>
    </lineage>
</organism>
<evidence type="ECO:0000259" key="13">
    <source>
        <dbReference type="Pfam" id="PF00291"/>
    </source>
</evidence>
<name>A0A9X2GEV4_9ACTN</name>
<evidence type="ECO:0000256" key="5">
    <source>
        <dbReference type="ARBA" id="ARBA00011270"/>
    </source>
</evidence>
<dbReference type="InterPro" id="IPR001926">
    <property type="entry name" value="TrpB-like_PALP"/>
</dbReference>
<dbReference type="InterPro" id="IPR023026">
    <property type="entry name" value="Trp_synth_beta/beta-like"/>
</dbReference>
<proteinExistence type="inferred from homology"/>
<evidence type="ECO:0000313" key="15">
    <source>
        <dbReference type="Proteomes" id="UP001139648"/>
    </source>
</evidence>
<dbReference type="EC" id="4.2.1.20" evidence="6"/>
<dbReference type="Gene3D" id="3.40.50.1100">
    <property type="match status" value="2"/>
</dbReference>
<dbReference type="NCBIfam" id="TIGR01415">
    <property type="entry name" value="trpB_rel"/>
    <property type="match status" value="1"/>
</dbReference>
<dbReference type="GO" id="GO:0030170">
    <property type="term" value="F:pyridoxal phosphate binding"/>
    <property type="evidence" value="ECO:0007669"/>
    <property type="project" value="InterPro"/>
</dbReference>
<dbReference type="GO" id="GO:0004834">
    <property type="term" value="F:tryptophan synthase activity"/>
    <property type="evidence" value="ECO:0007669"/>
    <property type="project" value="UniProtKB-EC"/>
</dbReference>
<evidence type="ECO:0000256" key="4">
    <source>
        <dbReference type="ARBA" id="ARBA00009982"/>
    </source>
</evidence>
<dbReference type="InterPro" id="IPR006316">
    <property type="entry name" value="Trp_synth_b-like"/>
</dbReference>
<comment type="pathway">
    <text evidence="3">Amino-acid biosynthesis; L-tryptophan biosynthesis; L-tryptophan from chorismate: step 5/5.</text>
</comment>
<sequence>MNERVKYTLSEDDIPYSWLNIAADFGAAAPILDPATGEPVSLAELAKSMAEPLIEQELSTEPEFEIPGPVRDIYRQWRPTPMYRARRLEQVLDTPARIYYKYEGVAPSGSLKPNSAVPQAYYNKQAGRTGLVTETGAGQWGTAIASAAAMFGMTAKVFMVGVSFRQKPYRRALMESYGAVCSASPSTETAAGRAILAEDPDHPGSLGIAKSEAMEVAWANPELGYTRGSSLNHVCAHQTVIGQEAIAQMALADDYPDIVVGPCGGGSTLAGMCFPFLRDKLRTGRDIRLIAAEPVACPTLTRGRIAYDHSDAARLTPLSRMHTLGHRFVPPPVHAGGLRAHDSSPLISRAVENGLMEAVALKQVAVFEAGIMFARAEGILPAPESSHAVRAAIDEALRCREEGRSKAILIALSGHGHFDLAAYEKYLNGTLPDDEPGEEVFQQGLASIPQLATL</sequence>
<dbReference type="AlphaFoldDB" id="A0A9X2GEV4"/>
<dbReference type="NCBIfam" id="NF009057">
    <property type="entry name" value="PRK12391.1"/>
    <property type="match status" value="1"/>
</dbReference>
<evidence type="ECO:0000256" key="12">
    <source>
        <dbReference type="ARBA" id="ARBA00049047"/>
    </source>
</evidence>
<keyword evidence="10" id="KW-0057">Aromatic amino acid biosynthesis</keyword>
<dbReference type="SUPFAM" id="SSF53686">
    <property type="entry name" value="Tryptophan synthase beta subunit-like PLP-dependent enzymes"/>
    <property type="match status" value="1"/>
</dbReference>
<dbReference type="RefSeq" id="WP_253744957.1">
    <property type="nucleotide sequence ID" value="NZ_BAABKA010000026.1"/>
</dbReference>